<dbReference type="eggNOG" id="KOG0055">
    <property type="taxonomic scope" value="Eukaryota"/>
</dbReference>
<keyword evidence="3" id="KW-0067">ATP-binding</keyword>
<dbReference type="PROSITE" id="PS50893">
    <property type="entry name" value="ABC_TRANSPORTER_2"/>
    <property type="match status" value="1"/>
</dbReference>
<dbReference type="Gene3D" id="3.40.50.300">
    <property type="entry name" value="P-loop containing nucleotide triphosphate hydrolases"/>
    <property type="match status" value="1"/>
</dbReference>
<dbReference type="InterPro" id="IPR003439">
    <property type="entry name" value="ABC_transporter-like_ATP-bd"/>
</dbReference>
<evidence type="ECO:0000313" key="5">
    <source>
        <dbReference type="EnsemblPlants" id="Bo9g166150.1"/>
    </source>
</evidence>
<sequence length="525" mass="57930">MLLSTVSSFAPVFRIGEPPASAVGWKQALRFRRTTKRSVISCDYSCLEVRDICYRPPGTELNILNGVNLSLREKSFGLIFGKSGSGKTTLLQLLAGLNKPTSGSICIQRYGDDGQPNADSELLPTEKVGIVFQFPERFFVADNVLDEITFGWPRQKGSLQLKEHLTSNLQRAFNWVGLDSIPLDKDPQLLSGGYKRRLALAIQLVRPKVQTPDLLILDEPLAGLGMTDPASSLSYWKARADVAKLLKHLKKELTLLVRVSNLGRPVMENGIRWCSCCRASTSLVRYSLLPKVHTRFGSDTFGYSGLPTKSAITWKELRLVIVSPTETAVCNLASIALPRFVREKDVPLNSHPAELTGSLGSKNRYFDFHNLAKVTGAVTNDLDRIIDENYYPLESARTSNLRHRPIGIGVHGLAGVFILLGMSFDSPELSAKDGAYETYKGSPMSKGILQPDMWKVTPSYRCDWPVLRDMISKNGVRNTLLVSLAGNNKGLEPYASNISNGGLSGEIANKHLLHDLINKGFGLRE</sequence>
<protein>
    <recommendedName>
        <fullName evidence="4">ABC transporter domain-containing protein</fullName>
    </recommendedName>
</protein>
<reference evidence="5" key="2">
    <citation type="submission" date="2015-03" db="UniProtKB">
        <authorList>
            <consortium name="EnsemblPlants"/>
        </authorList>
    </citation>
    <scope>IDENTIFICATION</scope>
</reference>
<keyword evidence="1" id="KW-0813">Transport</keyword>
<name>A0A0D3EFL6_BRAOL</name>
<evidence type="ECO:0000259" key="4">
    <source>
        <dbReference type="PROSITE" id="PS50893"/>
    </source>
</evidence>
<dbReference type="InterPro" id="IPR027417">
    <property type="entry name" value="P-loop_NTPase"/>
</dbReference>
<organism evidence="5 6">
    <name type="scientific">Brassica oleracea var. oleracea</name>
    <dbReference type="NCBI Taxonomy" id="109376"/>
    <lineage>
        <taxon>Eukaryota</taxon>
        <taxon>Viridiplantae</taxon>
        <taxon>Streptophyta</taxon>
        <taxon>Embryophyta</taxon>
        <taxon>Tracheophyta</taxon>
        <taxon>Spermatophyta</taxon>
        <taxon>Magnoliopsida</taxon>
        <taxon>eudicotyledons</taxon>
        <taxon>Gunneridae</taxon>
        <taxon>Pentapetalae</taxon>
        <taxon>rosids</taxon>
        <taxon>malvids</taxon>
        <taxon>Brassicales</taxon>
        <taxon>Brassicaceae</taxon>
        <taxon>Brassiceae</taxon>
        <taxon>Brassica</taxon>
    </lineage>
</organism>
<dbReference type="InterPro" id="IPR015856">
    <property type="entry name" value="ABC_transpr_CbiO/EcfA_su"/>
</dbReference>
<accession>A0A0D3EFL6</accession>
<dbReference type="GO" id="GO:0005524">
    <property type="term" value="F:ATP binding"/>
    <property type="evidence" value="ECO:0007669"/>
    <property type="project" value="UniProtKB-KW"/>
</dbReference>
<dbReference type="SUPFAM" id="SSF52540">
    <property type="entry name" value="P-loop containing nucleoside triphosphate hydrolases"/>
    <property type="match status" value="1"/>
</dbReference>
<dbReference type="GO" id="GO:0016887">
    <property type="term" value="F:ATP hydrolysis activity"/>
    <property type="evidence" value="ECO:0007669"/>
    <property type="project" value="InterPro"/>
</dbReference>
<dbReference type="Pfam" id="PF00005">
    <property type="entry name" value="ABC_tran"/>
    <property type="match status" value="1"/>
</dbReference>
<dbReference type="PANTHER" id="PTHR43553">
    <property type="entry name" value="HEAVY METAL TRANSPORTER"/>
    <property type="match status" value="1"/>
</dbReference>
<dbReference type="GO" id="GO:0009941">
    <property type="term" value="C:chloroplast envelope"/>
    <property type="evidence" value="ECO:0007669"/>
    <property type="project" value="TreeGrafter"/>
</dbReference>
<dbReference type="InterPro" id="IPR003593">
    <property type="entry name" value="AAA+_ATPase"/>
</dbReference>
<dbReference type="GO" id="GO:0042626">
    <property type="term" value="F:ATPase-coupled transmembrane transporter activity"/>
    <property type="evidence" value="ECO:0007669"/>
    <property type="project" value="TreeGrafter"/>
</dbReference>
<dbReference type="Gramene" id="Bo9g166150.1">
    <property type="protein sequence ID" value="Bo9g166150.1"/>
    <property type="gene ID" value="Bo9g166150"/>
</dbReference>
<dbReference type="AlphaFoldDB" id="A0A0D3EFL6"/>
<dbReference type="Pfam" id="PF02867">
    <property type="entry name" value="Ribonuc_red_lgC"/>
    <property type="match status" value="1"/>
</dbReference>
<dbReference type="EnsemblPlants" id="Bo9g166150.1">
    <property type="protein sequence ID" value="Bo9g166150.1"/>
    <property type="gene ID" value="Bo9g166150"/>
</dbReference>
<dbReference type="Gene3D" id="3.20.70.20">
    <property type="match status" value="1"/>
</dbReference>
<evidence type="ECO:0000256" key="1">
    <source>
        <dbReference type="ARBA" id="ARBA00022448"/>
    </source>
</evidence>
<dbReference type="eggNOG" id="KOG1112">
    <property type="taxonomic scope" value="Eukaryota"/>
</dbReference>
<dbReference type="FunFam" id="3.40.50.300:FF:001645">
    <property type="entry name" value="ABC transporter I family member 11 chloroplastic"/>
    <property type="match status" value="1"/>
</dbReference>
<evidence type="ECO:0000313" key="6">
    <source>
        <dbReference type="Proteomes" id="UP000032141"/>
    </source>
</evidence>
<feature type="domain" description="ABC transporter" evidence="4">
    <location>
        <begin position="47"/>
        <end position="301"/>
    </location>
</feature>
<dbReference type="HOGENOM" id="CLU_519149_0_0_1"/>
<dbReference type="InterPro" id="IPR000788">
    <property type="entry name" value="RNR_lg_C"/>
</dbReference>
<dbReference type="PANTHER" id="PTHR43553:SF1">
    <property type="entry name" value="ABC TRANSPORTER I FAMILY MEMBER 11, CHLOROPLASTIC"/>
    <property type="match status" value="1"/>
</dbReference>
<dbReference type="GO" id="GO:0016020">
    <property type="term" value="C:membrane"/>
    <property type="evidence" value="ECO:0007669"/>
    <property type="project" value="InterPro"/>
</dbReference>
<keyword evidence="6" id="KW-1185">Reference proteome</keyword>
<dbReference type="SMART" id="SM00382">
    <property type="entry name" value="AAA"/>
    <property type="match status" value="1"/>
</dbReference>
<dbReference type="SUPFAM" id="SSF51998">
    <property type="entry name" value="PFL-like glycyl radical enzymes"/>
    <property type="match status" value="1"/>
</dbReference>
<evidence type="ECO:0000256" key="2">
    <source>
        <dbReference type="ARBA" id="ARBA00022741"/>
    </source>
</evidence>
<proteinExistence type="predicted"/>
<keyword evidence="2" id="KW-0547">Nucleotide-binding</keyword>
<evidence type="ECO:0000256" key="3">
    <source>
        <dbReference type="ARBA" id="ARBA00022840"/>
    </source>
</evidence>
<dbReference type="CDD" id="cd03225">
    <property type="entry name" value="ABC_cobalt_CbiO_domain1"/>
    <property type="match status" value="1"/>
</dbReference>
<dbReference type="Proteomes" id="UP000032141">
    <property type="component" value="Chromosome C9"/>
</dbReference>
<reference evidence="5 6" key="1">
    <citation type="journal article" date="2014" name="Genome Biol.">
        <title>Transcriptome and methylome profiling reveals relics of genome dominance in the mesopolyploid Brassica oleracea.</title>
        <authorList>
            <person name="Parkin I.A."/>
            <person name="Koh C."/>
            <person name="Tang H."/>
            <person name="Robinson S.J."/>
            <person name="Kagale S."/>
            <person name="Clarke W.E."/>
            <person name="Town C.D."/>
            <person name="Nixon J."/>
            <person name="Krishnakumar V."/>
            <person name="Bidwell S.L."/>
            <person name="Denoeud F."/>
            <person name="Belcram H."/>
            <person name="Links M.G."/>
            <person name="Just J."/>
            <person name="Clarke C."/>
            <person name="Bender T."/>
            <person name="Huebert T."/>
            <person name="Mason A.S."/>
            <person name="Pires J.C."/>
            <person name="Barker G."/>
            <person name="Moore J."/>
            <person name="Walley P.G."/>
            <person name="Manoli S."/>
            <person name="Batley J."/>
            <person name="Edwards D."/>
            <person name="Nelson M.N."/>
            <person name="Wang X."/>
            <person name="Paterson A.H."/>
            <person name="King G."/>
            <person name="Bancroft I."/>
            <person name="Chalhoub B."/>
            <person name="Sharpe A.G."/>
        </authorList>
    </citation>
    <scope>NUCLEOTIDE SEQUENCE</scope>
    <source>
        <strain evidence="5 6">cv. TO1000</strain>
    </source>
</reference>
<dbReference type="STRING" id="109376.A0A0D3EFL6"/>
<dbReference type="InterPro" id="IPR050095">
    <property type="entry name" value="ECF_ABC_transporter_ATP-bd"/>
</dbReference>
<dbReference type="PRINTS" id="PR01183">
    <property type="entry name" value="RIBORDTASEM1"/>
</dbReference>